<comment type="caution">
    <text evidence="3">The sequence shown here is derived from an EMBL/GenBank/DDBJ whole genome shotgun (WGS) entry which is preliminary data.</text>
</comment>
<sequence length="302" mass="31557">MSSFETDADLQADFDSLRPGDSTQQGATRRTALKAAIGVGYAAATLPIAAQTAIKTPADGLKAGPIKYSVNGFDVPGYAAAPAGKTGLPVVLVVQEIFGVHEYIADTCRRLAKAGYFAIAPELYARQGDPRNYTEIPKLQAEVVSKVPDAQVMADLDGALKYAAANGGDAGDAAITGFCWGGRIVWLYAATGKVKAGVAWYGRLVGQASVLTPKHPIDIAADLKAPVLGLYGGKDQGIPLDTVDKMKAALAAGSPAAKASQFVVYPEAGHAFHADYRPSYVASAADDGWKRTLAWFKTHGVD</sequence>
<keyword evidence="4" id="KW-1185">Reference proteome</keyword>
<dbReference type="PANTHER" id="PTHR46623:SF6">
    <property type="entry name" value="ALPHA_BETA-HYDROLASES SUPERFAMILY PROTEIN"/>
    <property type="match status" value="1"/>
</dbReference>
<organism evidence="3 4">
    <name type="scientific">Variovorax defluvii</name>
    <dbReference type="NCBI Taxonomy" id="913761"/>
    <lineage>
        <taxon>Bacteria</taxon>
        <taxon>Pseudomonadati</taxon>
        <taxon>Pseudomonadota</taxon>
        <taxon>Betaproteobacteria</taxon>
        <taxon>Burkholderiales</taxon>
        <taxon>Comamonadaceae</taxon>
        <taxon>Variovorax</taxon>
    </lineage>
</organism>
<reference evidence="4" key="1">
    <citation type="journal article" date="2019" name="Int. J. Syst. Evol. Microbiol.">
        <title>The Global Catalogue of Microorganisms (GCM) 10K type strain sequencing project: providing services to taxonomists for standard genome sequencing and annotation.</title>
        <authorList>
            <consortium name="The Broad Institute Genomics Platform"/>
            <consortium name="The Broad Institute Genome Sequencing Center for Infectious Disease"/>
            <person name="Wu L."/>
            <person name="Ma J."/>
        </authorList>
    </citation>
    <scope>NUCLEOTIDE SEQUENCE [LARGE SCALE GENOMIC DNA]</scope>
    <source>
        <strain evidence="4">JCM 17804</strain>
    </source>
</reference>
<protein>
    <submittedName>
        <fullName evidence="3">Dienelactone hydrolase family protein</fullName>
    </submittedName>
</protein>
<accession>A0ABP8HZA5</accession>
<feature type="compositionally biased region" description="Acidic residues" evidence="1">
    <location>
        <begin position="1"/>
        <end position="12"/>
    </location>
</feature>
<evidence type="ECO:0000256" key="1">
    <source>
        <dbReference type="SAM" id="MobiDB-lite"/>
    </source>
</evidence>
<dbReference type="RefSeq" id="WP_345539316.1">
    <property type="nucleotide sequence ID" value="NZ_BAABGJ010000056.1"/>
</dbReference>
<dbReference type="InterPro" id="IPR002925">
    <property type="entry name" value="Dienelactn_hydro"/>
</dbReference>
<dbReference type="PANTHER" id="PTHR46623">
    <property type="entry name" value="CARBOXYMETHYLENEBUTENOLIDASE-RELATED"/>
    <property type="match status" value="1"/>
</dbReference>
<evidence type="ECO:0000313" key="4">
    <source>
        <dbReference type="Proteomes" id="UP001500975"/>
    </source>
</evidence>
<feature type="region of interest" description="Disordered" evidence="1">
    <location>
        <begin position="1"/>
        <end position="28"/>
    </location>
</feature>
<dbReference type="Gene3D" id="3.40.50.1820">
    <property type="entry name" value="alpha/beta hydrolase"/>
    <property type="match status" value="1"/>
</dbReference>
<dbReference type="EMBL" id="BAABGJ010000056">
    <property type="protein sequence ID" value="GAA4348084.1"/>
    <property type="molecule type" value="Genomic_DNA"/>
</dbReference>
<dbReference type="GO" id="GO:0016787">
    <property type="term" value="F:hydrolase activity"/>
    <property type="evidence" value="ECO:0007669"/>
    <property type="project" value="UniProtKB-KW"/>
</dbReference>
<feature type="domain" description="Dienelactone hydrolase" evidence="2">
    <location>
        <begin position="76"/>
        <end position="299"/>
    </location>
</feature>
<dbReference type="InterPro" id="IPR051049">
    <property type="entry name" value="Dienelactone_hydrolase-like"/>
</dbReference>
<dbReference type="InterPro" id="IPR029058">
    <property type="entry name" value="AB_hydrolase_fold"/>
</dbReference>
<proteinExistence type="predicted"/>
<dbReference type="Proteomes" id="UP001500975">
    <property type="component" value="Unassembled WGS sequence"/>
</dbReference>
<dbReference type="Pfam" id="PF01738">
    <property type="entry name" value="DLH"/>
    <property type="match status" value="1"/>
</dbReference>
<name>A0ABP8HZA5_9BURK</name>
<evidence type="ECO:0000313" key="3">
    <source>
        <dbReference type="EMBL" id="GAA4348084.1"/>
    </source>
</evidence>
<evidence type="ECO:0000259" key="2">
    <source>
        <dbReference type="Pfam" id="PF01738"/>
    </source>
</evidence>
<dbReference type="SUPFAM" id="SSF53474">
    <property type="entry name" value="alpha/beta-Hydrolases"/>
    <property type="match status" value="1"/>
</dbReference>
<gene>
    <name evidence="3" type="ORF">GCM10023165_33570</name>
</gene>
<keyword evidence="3" id="KW-0378">Hydrolase</keyword>